<feature type="transmembrane region" description="Helical" evidence="8">
    <location>
        <begin position="269"/>
        <end position="289"/>
    </location>
</feature>
<dbReference type="InterPro" id="IPR004626">
    <property type="entry name" value="RarD"/>
</dbReference>
<feature type="transmembrane region" description="Helical" evidence="8">
    <location>
        <begin position="180"/>
        <end position="199"/>
    </location>
</feature>
<dbReference type="PANTHER" id="PTHR22911">
    <property type="entry name" value="ACYL-MALONYL CONDENSING ENZYME-RELATED"/>
    <property type="match status" value="1"/>
</dbReference>
<proteinExistence type="inferred from homology"/>
<feature type="transmembrane region" description="Helical" evidence="8">
    <location>
        <begin position="105"/>
        <end position="122"/>
    </location>
</feature>
<comment type="caution">
    <text evidence="10">The sequence shown here is derived from an EMBL/GenBank/DDBJ whole genome shotgun (WGS) entry which is preliminary data.</text>
</comment>
<comment type="subcellular location">
    <subcellularLocation>
        <location evidence="1">Cell membrane</location>
        <topology evidence="1">Multi-pass membrane protein</topology>
    </subcellularLocation>
</comment>
<dbReference type="RefSeq" id="WP_305943669.1">
    <property type="nucleotide sequence ID" value="NZ_JAUZVY010000001.1"/>
</dbReference>
<comment type="similarity">
    <text evidence="2">Belongs to the EamA transporter family.</text>
</comment>
<keyword evidence="6 8" id="KW-1133">Transmembrane helix</keyword>
<feature type="transmembrane region" description="Helical" evidence="8">
    <location>
        <begin position="9"/>
        <end position="28"/>
    </location>
</feature>
<evidence type="ECO:0000256" key="2">
    <source>
        <dbReference type="ARBA" id="ARBA00007362"/>
    </source>
</evidence>
<dbReference type="NCBIfam" id="TIGR00688">
    <property type="entry name" value="rarD"/>
    <property type="match status" value="1"/>
</dbReference>
<reference evidence="10 11" key="1">
    <citation type="submission" date="2023-08" db="EMBL/GenBank/DDBJ databases">
        <authorList>
            <person name="Joshi A."/>
            <person name="Thite S."/>
        </authorList>
    </citation>
    <scope>NUCLEOTIDE SEQUENCE [LARGE SCALE GENOMIC DNA]</scope>
    <source>
        <strain evidence="10 11">1E1</strain>
    </source>
</reference>
<feature type="transmembrane region" description="Helical" evidence="8">
    <location>
        <begin position="40"/>
        <end position="61"/>
    </location>
</feature>
<feature type="domain" description="EamA" evidence="9">
    <location>
        <begin position="9"/>
        <end position="142"/>
    </location>
</feature>
<evidence type="ECO:0000256" key="4">
    <source>
        <dbReference type="ARBA" id="ARBA00022475"/>
    </source>
</evidence>
<keyword evidence="3" id="KW-0813">Transport</keyword>
<evidence type="ECO:0000256" key="1">
    <source>
        <dbReference type="ARBA" id="ARBA00004651"/>
    </source>
</evidence>
<dbReference type="InterPro" id="IPR037185">
    <property type="entry name" value="EmrE-like"/>
</dbReference>
<keyword evidence="7 8" id="KW-0472">Membrane</keyword>
<dbReference type="PANTHER" id="PTHR22911:SF137">
    <property type="entry name" value="SOLUTE CARRIER FAMILY 35 MEMBER G2-RELATED"/>
    <property type="match status" value="1"/>
</dbReference>
<feature type="transmembrane region" description="Helical" evidence="8">
    <location>
        <begin position="129"/>
        <end position="145"/>
    </location>
</feature>
<evidence type="ECO:0000256" key="5">
    <source>
        <dbReference type="ARBA" id="ARBA00022692"/>
    </source>
</evidence>
<evidence type="ECO:0000259" key="9">
    <source>
        <dbReference type="Pfam" id="PF00892"/>
    </source>
</evidence>
<dbReference type="InterPro" id="IPR000620">
    <property type="entry name" value="EamA_dom"/>
</dbReference>
<keyword evidence="5 8" id="KW-0812">Transmembrane</keyword>
<gene>
    <name evidence="10" type="primary">rarD</name>
    <name evidence="10" type="ORF">Q3O59_00025</name>
</gene>
<feature type="transmembrane region" description="Helical" evidence="8">
    <location>
        <begin position="211"/>
        <end position="233"/>
    </location>
</feature>
<evidence type="ECO:0000256" key="8">
    <source>
        <dbReference type="SAM" id="Phobius"/>
    </source>
</evidence>
<keyword evidence="11" id="KW-1185">Reference proteome</keyword>
<feature type="transmembrane region" description="Helical" evidence="8">
    <location>
        <begin position="151"/>
        <end position="168"/>
    </location>
</feature>
<dbReference type="SUPFAM" id="SSF103481">
    <property type="entry name" value="Multidrug resistance efflux transporter EmrE"/>
    <property type="match status" value="2"/>
</dbReference>
<protein>
    <submittedName>
        <fullName evidence="10">EamA family transporter RarD</fullName>
    </submittedName>
</protein>
<evidence type="ECO:0000256" key="7">
    <source>
        <dbReference type="ARBA" id="ARBA00023136"/>
    </source>
</evidence>
<feature type="transmembrane region" description="Helical" evidence="8">
    <location>
        <begin position="245"/>
        <end position="263"/>
    </location>
</feature>
<sequence length="309" mass="34967">MSLTREQKLGGLAAISAYTLWGIAPLYFKQIADIPSLEILVHRIVWSCLLLLAVVVGIRQWPQLRAVLCQPKLLAALMLTSVLLGFNWWLFIWAVNQNHMLDASLGYYINPLLNVLLGMVFLGERLRKMQWFALTLAGCAVLYQLLSYGAFPWIAFALAGSFAIYGLLRKKLAVNAMIGLLLESLLLLPLAVWYWWFVADSYAVNLLHNSWTLNLWLMAAALVTTVPLLCFIAGARRLQLSTMGFFQYIGPSLMFVFGVWLYQEPLATERLFTFAVIWTALAIYSVDAWQASRKSRLQRLNQTAKVNTP</sequence>
<keyword evidence="4" id="KW-1003">Cell membrane</keyword>
<accession>A0ABT9GL82</accession>
<organism evidence="10 11">
    <name type="scientific">Alkalimonas delamerensis</name>
    <dbReference type="NCBI Taxonomy" id="265981"/>
    <lineage>
        <taxon>Bacteria</taxon>
        <taxon>Pseudomonadati</taxon>
        <taxon>Pseudomonadota</taxon>
        <taxon>Gammaproteobacteria</taxon>
        <taxon>Alkalimonas</taxon>
    </lineage>
</organism>
<dbReference type="Pfam" id="PF00892">
    <property type="entry name" value="EamA"/>
    <property type="match status" value="1"/>
</dbReference>
<dbReference type="Proteomes" id="UP001236258">
    <property type="component" value="Unassembled WGS sequence"/>
</dbReference>
<evidence type="ECO:0000313" key="10">
    <source>
        <dbReference type="EMBL" id="MDP4527411.1"/>
    </source>
</evidence>
<evidence type="ECO:0000256" key="6">
    <source>
        <dbReference type="ARBA" id="ARBA00022989"/>
    </source>
</evidence>
<evidence type="ECO:0000256" key="3">
    <source>
        <dbReference type="ARBA" id="ARBA00022448"/>
    </source>
</evidence>
<feature type="transmembrane region" description="Helical" evidence="8">
    <location>
        <begin position="73"/>
        <end position="93"/>
    </location>
</feature>
<name>A0ABT9GL82_9GAMM</name>
<evidence type="ECO:0000313" key="11">
    <source>
        <dbReference type="Proteomes" id="UP001236258"/>
    </source>
</evidence>
<dbReference type="EMBL" id="JAUZVY010000001">
    <property type="protein sequence ID" value="MDP4527411.1"/>
    <property type="molecule type" value="Genomic_DNA"/>
</dbReference>